<accession>A0AAE3TCJ6</accession>
<dbReference type="Pfam" id="PF09720">
    <property type="entry name" value="Unstab_antitox"/>
    <property type="match status" value="1"/>
</dbReference>
<name>A0AAE3TCJ6_9BACT</name>
<proteinExistence type="predicted"/>
<organism evidence="1 2">
    <name type="scientific">Stygiobacter electus</name>
    <dbReference type="NCBI Taxonomy" id="3032292"/>
    <lineage>
        <taxon>Bacteria</taxon>
        <taxon>Pseudomonadati</taxon>
        <taxon>Ignavibacteriota</taxon>
        <taxon>Ignavibacteria</taxon>
        <taxon>Ignavibacteriales</taxon>
        <taxon>Melioribacteraceae</taxon>
        <taxon>Stygiobacter</taxon>
    </lineage>
</organism>
<dbReference type="AlphaFoldDB" id="A0AAE3TCJ6"/>
<comment type="caution">
    <text evidence="1">The sequence shown here is derived from an EMBL/GenBank/DDBJ whole genome shotgun (WGS) entry which is preliminary data.</text>
</comment>
<dbReference type="NCBIfam" id="TIGR02574">
    <property type="entry name" value="stabl_TIGR02574"/>
    <property type="match status" value="1"/>
</dbReference>
<sequence>MSSKEILQKVLNLSPAEKLYLIEVISNSLNEPNKKIDNLWKEEVEKRFNSYTKGKAKTISYNKINKK</sequence>
<keyword evidence="2" id="KW-1185">Reference proteome</keyword>
<reference evidence="1" key="1">
    <citation type="submission" date="2023-03" db="EMBL/GenBank/DDBJ databases">
        <title>Stygiobacter electus gen. nov., sp. nov., facultatively anaerobic thermotolerant bacterium of the class Ignavibacteria from a well of Yessentuki mineral water deposit.</title>
        <authorList>
            <person name="Podosokorskaya O.A."/>
            <person name="Elcheninov A.G."/>
            <person name="Petrova N.F."/>
            <person name="Zavarzina D.G."/>
            <person name="Kublanov I.V."/>
            <person name="Merkel A.Y."/>
        </authorList>
    </citation>
    <scope>NUCLEOTIDE SEQUENCE</scope>
    <source>
        <strain evidence="1">09-Me</strain>
    </source>
</reference>
<dbReference type="Proteomes" id="UP001221302">
    <property type="component" value="Unassembled WGS sequence"/>
</dbReference>
<dbReference type="InterPro" id="IPR013406">
    <property type="entry name" value="CHP02574_addiction_mod"/>
</dbReference>
<protein>
    <submittedName>
        <fullName evidence="1">Addiction module protein</fullName>
    </submittedName>
</protein>
<gene>
    <name evidence="1" type="ORF">P0M35_07545</name>
</gene>
<dbReference type="RefSeq" id="WP_321535768.1">
    <property type="nucleotide sequence ID" value="NZ_JARGDL010000009.1"/>
</dbReference>
<evidence type="ECO:0000313" key="2">
    <source>
        <dbReference type="Proteomes" id="UP001221302"/>
    </source>
</evidence>
<evidence type="ECO:0000313" key="1">
    <source>
        <dbReference type="EMBL" id="MDF1612000.1"/>
    </source>
</evidence>
<dbReference type="EMBL" id="JARGDL010000009">
    <property type="protein sequence ID" value="MDF1612000.1"/>
    <property type="molecule type" value="Genomic_DNA"/>
</dbReference>